<dbReference type="InterPro" id="IPR019637">
    <property type="entry name" value="DUF2501"/>
</dbReference>
<reference evidence="2 3" key="1">
    <citation type="submission" date="2020-08" db="EMBL/GenBank/DDBJ databases">
        <title>A Genomic Blueprint of the Chicken Gut Microbiome.</title>
        <authorList>
            <person name="Gilroy R."/>
            <person name="Ravi A."/>
            <person name="Getino M."/>
            <person name="Pursley I."/>
            <person name="Horton D.L."/>
            <person name="Alikhan N.-F."/>
            <person name="Baker D."/>
            <person name="Gharbi K."/>
            <person name="Hall N."/>
            <person name="Watson M."/>
            <person name="Adriaenssens E.M."/>
            <person name="Foster-Nyarko E."/>
            <person name="Jarju S."/>
            <person name="Secka A."/>
            <person name="Antonio M."/>
            <person name="Oren A."/>
            <person name="Chaudhuri R."/>
            <person name="La Ragione R.M."/>
            <person name="Hildebrand F."/>
            <person name="Pallen M.J."/>
        </authorList>
    </citation>
    <scope>NUCLEOTIDE SEQUENCE [LARGE SCALE GENOMIC DNA]</scope>
    <source>
        <strain evidence="2 3">Sa2CVA6</strain>
    </source>
</reference>
<keyword evidence="1" id="KW-0732">Signal</keyword>
<keyword evidence="3" id="KW-1185">Reference proteome</keyword>
<feature type="chain" id="PRO_5045169691" evidence="1">
    <location>
        <begin position="24"/>
        <end position="167"/>
    </location>
</feature>
<dbReference type="EMBL" id="JACSQK010000003">
    <property type="protein sequence ID" value="MBD7960267.1"/>
    <property type="molecule type" value="Genomic_DNA"/>
</dbReference>
<comment type="caution">
    <text evidence="2">The sequence shown here is derived from an EMBL/GenBank/DDBJ whole genome shotgun (WGS) entry which is preliminary data.</text>
</comment>
<dbReference type="RefSeq" id="WP_191722664.1">
    <property type="nucleotide sequence ID" value="NZ_JACSQK010000003.1"/>
</dbReference>
<organism evidence="2 3">
    <name type="scientific">Comamonas avium</name>
    <dbReference type="NCBI Taxonomy" id="2762231"/>
    <lineage>
        <taxon>Bacteria</taxon>
        <taxon>Pseudomonadati</taxon>
        <taxon>Pseudomonadota</taxon>
        <taxon>Betaproteobacteria</taxon>
        <taxon>Burkholderiales</taxon>
        <taxon>Comamonadaceae</taxon>
        <taxon>Comamonas</taxon>
    </lineage>
</organism>
<accession>A0ABR8S9V9</accession>
<evidence type="ECO:0000313" key="2">
    <source>
        <dbReference type="EMBL" id="MBD7960267.1"/>
    </source>
</evidence>
<evidence type="ECO:0000256" key="1">
    <source>
        <dbReference type="SAM" id="SignalP"/>
    </source>
</evidence>
<protein>
    <submittedName>
        <fullName evidence="2">DUF2501 domain-containing protein</fullName>
    </submittedName>
</protein>
<evidence type="ECO:0000313" key="3">
    <source>
        <dbReference type="Proteomes" id="UP000634919"/>
    </source>
</evidence>
<dbReference type="Pfam" id="PF10696">
    <property type="entry name" value="DUF2501"/>
    <property type="match status" value="1"/>
</dbReference>
<dbReference type="NCBIfam" id="NF008665">
    <property type="entry name" value="PRK11667.1-3"/>
    <property type="match status" value="1"/>
</dbReference>
<sequence length="167" mass="16915">MKHWISTALMASTLCGVSWSVHAANWGDTLRQQASQLGGSSTSASGDSGTTSALGGLLGGSGAAGGLLSSLGVPASGTASNAAGVITYCMKNNYLNANKAQQVKDQLLGKLGLGTQKQEAPKDQGYLNGLGGMITGSNGQSFSMDKLKGDLKEKACDFVLDNAKSLL</sequence>
<proteinExistence type="predicted"/>
<name>A0ABR8S9V9_9BURK</name>
<gene>
    <name evidence="2" type="ORF">H9646_07205</name>
</gene>
<feature type="signal peptide" evidence="1">
    <location>
        <begin position="1"/>
        <end position="23"/>
    </location>
</feature>
<dbReference type="Proteomes" id="UP000634919">
    <property type="component" value="Unassembled WGS sequence"/>
</dbReference>